<feature type="transmembrane region" description="Helical" evidence="1">
    <location>
        <begin position="73"/>
        <end position="101"/>
    </location>
</feature>
<proteinExistence type="predicted"/>
<evidence type="ECO:0000256" key="1">
    <source>
        <dbReference type="SAM" id="Phobius"/>
    </source>
</evidence>
<evidence type="ECO:0008006" key="4">
    <source>
        <dbReference type="Google" id="ProtNLM"/>
    </source>
</evidence>
<evidence type="ECO:0000313" key="2">
    <source>
        <dbReference type="EMBL" id="MEW9500811.1"/>
    </source>
</evidence>
<protein>
    <recommendedName>
        <fullName evidence="4">Yip1 domain-containing protein</fullName>
    </recommendedName>
</protein>
<accession>A0ABV3Q134</accession>
<dbReference type="EMBL" id="JBFMIA010000002">
    <property type="protein sequence ID" value="MEW9500811.1"/>
    <property type="molecule type" value="Genomic_DNA"/>
</dbReference>
<keyword evidence="1" id="KW-0812">Transmembrane</keyword>
<reference evidence="2 3" key="1">
    <citation type="journal article" date="1979" name="Int. J. Syst. Evol. Microbiol.">
        <title>Bacillus globisporus subsp. marinus subsp. nov.</title>
        <authorList>
            <person name="Liu H."/>
        </authorList>
    </citation>
    <scope>NUCLEOTIDE SEQUENCE [LARGE SCALE GENOMIC DNA]</scope>
    <source>
        <strain evidence="2 3">DSM 1297</strain>
    </source>
</reference>
<name>A0ABV3Q134_9BACL</name>
<feature type="transmembrane region" description="Helical" evidence="1">
    <location>
        <begin position="113"/>
        <end position="137"/>
    </location>
</feature>
<feature type="transmembrane region" description="Helical" evidence="1">
    <location>
        <begin position="190"/>
        <end position="213"/>
    </location>
</feature>
<feature type="transmembrane region" description="Helical" evidence="1">
    <location>
        <begin position="33"/>
        <end position="53"/>
    </location>
</feature>
<keyword evidence="1" id="KW-1133">Transmembrane helix</keyword>
<keyword evidence="3" id="KW-1185">Reference proteome</keyword>
<evidence type="ECO:0000313" key="3">
    <source>
        <dbReference type="Proteomes" id="UP001556040"/>
    </source>
</evidence>
<dbReference type="RefSeq" id="WP_367778162.1">
    <property type="nucleotide sequence ID" value="NZ_JBFMIA010000002.1"/>
</dbReference>
<organism evidence="2 3">
    <name type="scientific">Jeotgalibacillus marinus</name>
    <dbReference type="NCBI Taxonomy" id="86667"/>
    <lineage>
        <taxon>Bacteria</taxon>
        <taxon>Bacillati</taxon>
        <taxon>Bacillota</taxon>
        <taxon>Bacilli</taxon>
        <taxon>Bacillales</taxon>
        <taxon>Caryophanaceae</taxon>
        <taxon>Jeotgalibacillus</taxon>
    </lineage>
</organism>
<gene>
    <name evidence="2" type="ORF">AB1471_03230</name>
</gene>
<sequence length="221" mass="26165">MNFRFFQGLKEPSVFLESWKTVESFTNIRSRMFALFFISSVIFGVVGWIGMGSQTWSGQFVTAYGLEYDLQRFYFFLGRILLGILYIAVLLLFPALLYWLLADEHSYRKFVMIQIFPISILLLEQLLFILLMVWQGIDWHSSPFSLGVIGQLVIEHQWTIYFLGSISLFKIWVMYWQFLSLRIVTTLKWWVVFVIILAMNTLFWAITATFATLNFHQYLYS</sequence>
<dbReference type="Proteomes" id="UP001556040">
    <property type="component" value="Unassembled WGS sequence"/>
</dbReference>
<comment type="caution">
    <text evidence="2">The sequence shown here is derived from an EMBL/GenBank/DDBJ whole genome shotgun (WGS) entry which is preliminary data.</text>
</comment>
<feature type="transmembrane region" description="Helical" evidence="1">
    <location>
        <begin position="157"/>
        <end position="178"/>
    </location>
</feature>
<keyword evidence="1" id="KW-0472">Membrane</keyword>